<dbReference type="RefSeq" id="WP_072715539.1">
    <property type="nucleotide sequence ID" value="NZ_FRAU01000005.1"/>
</dbReference>
<name>A0A1M6UGW6_9BACT</name>
<gene>
    <name evidence="1" type="ORF">SAMN04488087_1700</name>
</gene>
<sequence>MYEKLKAFWKAAPEGFSFHLLPGRGQYKYFLEGKGCRLGVLFEDTLHVYYEWLTEDGEPVPYGPELRYRWMPKRELARLILEGVWEVTEARSDVVPL</sequence>
<proteinExistence type="predicted"/>
<dbReference type="Proteomes" id="UP000185812">
    <property type="component" value="Unassembled WGS sequence"/>
</dbReference>
<evidence type="ECO:0000313" key="2">
    <source>
        <dbReference type="Proteomes" id="UP000185812"/>
    </source>
</evidence>
<keyword evidence="2" id="KW-1185">Reference proteome</keyword>
<accession>A0A1M6UGW6</accession>
<dbReference type="AlphaFoldDB" id="A0A1M6UGW6"/>
<evidence type="ECO:0000313" key="1">
    <source>
        <dbReference type="EMBL" id="SHK68419.1"/>
    </source>
</evidence>
<organism evidence="1 2">
    <name type="scientific">Rhodothermus profundi</name>
    <dbReference type="NCBI Taxonomy" id="633813"/>
    <lineage>
        <taxon>Bacteria</taxon>
        <taxon>Pseudomonadati</taxon>
        <taxon>Rhodothermota</taxon>
        <taxon>Rhodothermia</taxon>
        <taxon>Rhodothermales</taxon>
        <taxon>Rhodothermaceae</taxon>
        <taxon>Rhodothermus</taxon>
    </lineage>
</organism>
<protein>
    <submittedName>
        <fullName evidence="1">Uncharacterized protein</fullName>
    </submittedName>
</protein>
<dbReference type="EMBL" id="FRAU01000005">
    <property type="protein sequence ID" value="SHK68419.1"/>
    <property type="molecule type" value="Genomic_DNA"/>
</dbReference>
<reference evidence="2" key="1">
    <citation type="submission" date="2016-11" db="EMBL/GenBank/DDBJ databases">
        <authorList>
            <person name="Varghese N."/>
            <person name="Submissions S."/>
        </authorList>
    </citation>
    <scope>NUCLEOTIDE SEQUENCE [LARGE SCALE GENOMIC DNA]</scope>
    <source>
        <strain evidence="2">DSM 22212</strain>
    </source>
</reference>
<dbReference type="OrthoDB" id="1495159at2"/>